<evidence type="ECO:0000256" key="1">
    <source>
        <dbReference type="ARBA" id="ARBA00004418"/>
    </source>
</evidence>
<evidence type="ECO:0000256" key="5">
    <source>
        <dbReference type="ARBA" id="ARBA00022764"/>
    </source>
</evidence>
<feature type="chain" id="PRO_5029035782" description="Flagella basal body P-ring formation protein FlgA" evidence="7">
    <location>
        <begin position="23"/>
        <end position="245"/>
    </location>
</feature>
<dbReference type="EMBL" id="CP056159">
    <property type="protein sequence ID" value="QLV01335.1"/>
    <property type="molecule type" value="Genomic_DNA"/>
</dbReference>
<feature type="signal peptide" evidence="7">
    <location>
        <begin position="1"/>
        <end position="22"/>
    </location>
</feature>
<protein>
    <recommendedName>
        <fullName evidence="3 7">Flagella basal body P-ring formation protein FlgA</fullName>
    </recommendedName>
</protein>
<dbReference type="RefSeq" id="WP_181474985.1">
    <property type="nucleotide sequence ID" value="NZ_CAKAEL010000039.1"/>
</dbReference>
<keyword evidence="9" id="KW-0969">Cilium</keyword>
<dbReference type="NCBIfam" id="TIGR03170">
    <property type="entry name" value="flgA_cterm"/>
    <property type="match status" value="1"/>
</dbReference>
<dbReference type="SMART" id="SM00858">
    <property type="entry name" value="SAF"/>
    <property type="match status" value="1"/>
</dbReference>
<comment type="subcellular location">
    <subcellularLocation>
        <location evidence="1 7">Periplasm</location>
    </subcellularLocation>
</comment>
<evidence type="ECO:0000259" key="8">
    <source>
        <dbReference type="SMART" id="SM00858"/>
    </source>
</evidence>
<reference evidence="9 10" key="1">
    <citation type="submission" date="2020-06" db="EMBL/GenBank/DDBJ databases">
        <title>REHAB project genomes.</title>
        <authorList>
            <person name="Shaw L.P."/>
        </authorList>
    </citation>
    <scope>NUCLEOTIDE SEQUENCE [LARGE SCALE GENOMIC DNA]</scope>
    <source>
        <strain evidence="9 10">RHBSTW-00814</strain>
    </source>
</reference>
<evidence type="ECO:0000313" key="9">
    <source>
        <dbReference type="EMBL" id="QLV01335.1"/>
    </source>
</evidence>
<accession>A0A7H9K5X1</accession>
<keyword evidence="9" id="KW-0966">Cell projection</keyword>
<keyword evidence="7" id="KW-1005">Bacterial flagellum biogenesis</keyword>
<proteinExistence type="inferred from homology"/>
<keyword evidence="9" id="KW-0282">Flagellum</keyword>
<dbReference type="GO" id="GO:0044780">
    <property type="term" value="P:bacterial-type flagellum assembly"/>
    <property type="evidence" value="ECO:0007669"/>
    <property type="project" value="InterPro"/>
</dbReference>
<keyword evidence="4 7" id="KW-0732">Signal</keyword>
<dbReference type="InterPro" id="IPR039246">
    <property type="entry name" value="Flagellar_FlgA"/>
</dbReference>
<dbReference type="PANTHER" id="PTHR36307:SF1">
    <property type="entry name" value="FLAGELLA BASAL BODY P-RING FORMATION PROTEIN FLGA"/>
    <property type="match status" value="1"/>
</dbReference>
<evidence type="ECO:0000313" key="10">
    <source>
        <dbReference type="Proteomes" id="UP000512115"/>
    </source>
</evidence>
<comment type="similarity">
    <text evidence="2 7">Belongs to the FlgA family.</text>
</comment>
<dbReference type="Pfam" id="PF13144">
    <property type="entry name" value="ChapFlgA"/>
    <property type="match status" value="1"/>
</dbReference>
<name>A0A7H9K5X1_9ESCH</name>
<dbReference type="Proteomes" id="UP000512115">
    <property type="component" value="Chromosome"/>
</dbReference>
<dbReference type="InterPro" id="IPR013974">
    <property type="entry name" value="SAF"/>
</dbReference>
<comment type="function">
    <text evidence="6 7">Involved in the assembly process of the P-ring formation. It may associate with FlgF on the rod constituting a structure essential for the P-ring assembly or may act as a modulator protein for the P-ring assembly.</text>
</comment>
<dbReference type="Gene3D" id="2.30.30.760">
    <property type="match status" value="1"/>
</dbReference>
<dbReference type="InterPro" id="IPR017585">
    <property type="entry name" value="SAF_FlgA"/>
</dbReference>
<dbReference type="Gene3D" id="3.90.1210.10">
    <property type="entry name" value="Antifreeze-like/N-acetylneuraminic acid synthase C-terminal domain"/>
    <property type="match status" value="1"/>
</dbReference>
<dbReference type="AlphaFoldDB" id="A0A7H9K5X1"/>
<evidence type="ECO:0000256" key="6">
    <source>
        <dbReference type="ARBA" id="ARBA00025643"/>
    </source>
</evidence>
<evidence type="ECO:0000256" key="4">
    <source>
        <dbReference type="ARBA" id="ARBA00022729"/>
    </source>
</evidence>
<gene>
    <name evidence="9" type="primary">flgA</name>
    <name evidence="9" type="ORF">HV284_09675</name>
</gene>
<sequence>MSFQFCGRKMFFLLTLALPGYAAVHPVQHSAREQVNAQVLNAASQQIESLAQQRQWHDYRYTFNVYIPSQIATATPCATTPGVTLTSPADIALNRMNFTVSCPQNWQMNVAVRPDVRVPVVMAKSVIARDTPLTANDVELKPYNVSAQRRDVLMELNDAIGLSSKHALQPGKPLTKEELVSPVLVERDQPVMIVYQSAGITASMPGVALKNGRKGEMVKVRNANSQRVISARVAESGMVTTVSAE</sequence>
<keyword evidence="5 7" id="KW-0574">Periplasm</keyword>
<evidence type="ECO:0000256" key="2">
    <source>
        <dbReference type="ARBA" id="ARBA00010474"/>
    </source>
</evidence>
<dbReference type="GO" id="GO:0042597">
    <property type="term" value="C:periplasmic space"/>
    <property type="evidence" value="ECO:0007669"/>
    <property type="project" value="UniProtKB-SubCell"/>
</dbReference>
<evidence type="ECO:0000256" key="7">
    <source>
        <dbReference type="RuleBase" id="RU362063"/>
    </source>
</evidence>
<dbReference type="CDD" id="cd11614">
    <property type="entry name" value="SAF_CpaB_FlgA_like"/>
    <property type="match status" value="1"/>
</dbReference>
<dbReference type="PANTHER" id="PTHR36307">
    <property type="entry name" value="FLAGELLA BASAL BODY P-RING FORMATION PROTEIN FLGA"/>
    <property type="match status" value="1"/>
</dbReference>
<organism evidence="9 10">
    <name type="scientific">Escherichia marmotae</name>
    <dbReference type="NCBI Taxonomy" id="1499973"/>
    <lineage>
        <taxon>Bacteria</taxon>
        <taxon>Pseudomonadati</taxon>
        <taxon>Pseudomonadota</taxon>
        <taxon>Gammaproteobacteria</taxon>
        <taxon>Enterobacterales</taxon>
        <taxon>Enterobacteriaceae</taxon>
        <taxon>Escherichia</taxon>
    </lineage>
</organism>
<evidence type="ECO:0000256" key="3">
    <source>
        <dbReference type="ARBA" id="ARBA00014754"/>
    </source>
</evidence>
<feature type="domain" description="SAF" evidence="8">
    <location>
        <begin position="118"/>
        <end position="180"/>
    </location>
</feature>